<evidence type="ECO:0000256" key="2">
    <source>
        <dbReference type="ARBA" id="ARBA00022475"/>
    </source>
</evidence>
<evidence type="ECO:0000256" key="4">
    <source>
        <dbReference type="ARBA" id="ARBA00022989"/>
    </source>
</evidence>
<evidence type="ECO:0000256" key="5">
    <source>
        <dbReference type="ARBA" id="ARBA00023136"/>
    </source>
</evidence>
<dbReference type="RefSeq" id="WP_386437997.1">
    <property type="nucleotide sequence ID" value="NZ_JBHSBB010000050.1"/>
</dbReference>
<feature type="transmembrane region" description="Helical" evidence="7">
    <location>
        <begin position="193"/>
        <end position="214"/>
    </location>
</feature>
<keyword evidence="3 7" id="KW-0812">Transmembrane</keyword>
<accession>A0ABV8HZP8</accession>
<dbReference type="PANTHER" id="PTHR36115">
    <property type="entry name" value="PROLINE-RICH ANTIGEN HOMOLOG-RELATED"/>
    <property type="match status" value="1"/>
</dbReference>
<dbReference type="InterPro" id="IPR051791">
    <property type="entry name" value="Pra-immunoreactive"/>
</dbReference>
<evidence type="ECO:0000313" key="10">
    <source>
        <dbReference type="Proteomes" id="UP001595765"/>
    </source>
</evidence>
<gene>
    <name evidence="9" type="ORF">ACFO3J_33835</name>
</gene>
<evidence type="ECO:0000313" key="9">
    <source>
        <dbReference type="EMBL" id="MFC4036386.1"/>
    </source>
</evidence>
<feature type="region of interest" description="Disordered" evidence="6">
    <location>
        <begin position="1"/>
        <end position="93"/>
    </location>
</feature>
<evidence type="ECO:0000256" key="6">
    <source>
        <dbReference type="SAM" id="MobiDB-lite"/>
    </source>
</evidence>
<comment type="subcellular location">
    <subcellularLocation>
        <location evidence="1">Cell membrane</location>
        <topology evidence="1">Multi-pass membrane protein</topology>
    </subcellularLocation>
</comment>
<reference evidence="10" key="1">
    <citation type="journal article" date="2019" name="Int. J. Syst. Evol. Microbiol.">
        <title>The Global Catalogue of Microorganisms (GCM) 10K type strain sequencing project: providing services to taxonomists for standard genome sequencing and annotation.</title>
        <authorList>
            <consortium name="The Broad Institute Genomics Platform"/>
            <consortium name="The Broad Institute Genome Sequencing Center for Infectious Disease"/>
            <person name="Wu L."/>
            <person name="Ma J."/>
        </authorList>
    </citation>
    <scope>NUCLEOTIDE SEQUENCE [LARGE SCALE GENOMIC DNA]</scope>
    <source>
        <strain evidence="10">CGMCC 4.7237</strain>
    </source>
</reference>
<evidence type="ECO:0000256" key="3">
    <source>
        <dbReference type="ARBA" id="ARBA00022692"/>
    </source>
</evidence>
<comment type="caution">
    <text evidence="9">The sequence shown here is derived from an EMBL/GenBank/DDBJ whole genome shotgun (WGS) entry which is preliminary data.</text>
</comment>
<keyword evidence="4 7" id="KW-1133">Transmembrane helix</keyword>
<keyword evidence="2" id="KW-1003">Cell membrane</keyword>
<name>A0ABV8HZP8_9ACTN</name>
<dbReference type="Proteomes" id="UP001595765">
    <property type="component" value="Unassembled WGS sequence"/>
</dbReference>
<feature type="domain" description="RDD" evidence="8">
    <location>
        <begin position="97"/>
        <end position="228"/>
    </location>
</feature>
<feature type="transmembrane region" description="Helical" evidence="7">
    <location>
        <begin position="103"/>
        <end position="120"/>
    </location>
</feature>
<protein>
    <submittedName>
        <fullName evidence="9">RDD family protein</fullName>
    </submittedName>
</protein>
<sequence length="235" mass="24832">MSSDQPGPGPDDPFVNRPGEGGSRRPDDGGAYGDGPYGAPPPGRRGPGDEGGGPYDRNPNDQSPYDQNPYDRNPYDQDPYGGGRNPGDPMAGMPPLAAAGKRVLARLIDIIIVLIPAFLLEWGTAGLEDSNGGAGRSAVSGLFAAGLGYLYEWYTTRSTGQTLGKKMMGIRTAMLSDGSVPTPAAAAVRAGVLWVPVLLCYCVWFLIIGITVFFDKPYKQGLQDRLAKTVVVEIA</sequence>
<keyword evidence="5 7" id="KW-0472">Membrane</keyword>
<dbReference type="EMBL" id="JBHSBB010000050">
    <property type="protein sequence ID" value="MFC4036386.1"/>
    <property type="molecule type" value="Genomic_DNA"/>
</dbReference>
<evidence type="ECO:0000259" key="8">
    <source>
        <dbReference type="Pfam" id="PF06271"/>
    </source>
</evidence>
<dbReference type="InterPro" id="IPR010432">
    <property type="entry name" value="RDD"/>
</dbReference>
<dbReference type="Pfam" id="PF06271">
    <property type="entry name" value="RDD"/>
    <property type="match status" value="1"/>
</dbReference>
<evidence type="ECO:0000256" key="7">
    <source>
        <dbReference type="SAM" id="Phobius"/>
    </source>
</evidence>
<keyword evidence="10" id="KW-1185">Reference proteome</keyword>
<dbReference type="PANTHER" id="PTHR36115:SF4">
    <property type="entry name" value="MEMBRANE PROTEIN"/>
    <property type="match status" value="1"/>
</dbReference>
<evidence type="ECO:0000256" key="1">
    <source>
        <dbReference type="ARBA" id="ARBA00004651"/>
    </source>
</evidence>
<organism evidence="9 10">
    <name type="scientific">Streptomyces polygonati</name>
    <dbReference type="NCBI Taxonomy" id="1617087"/>
    <lineage>
        <taxon>Bacteria</taxon>
        <taxon>Bacillati</taxon>
        <taxon>Actinomycetota</taxon>
        <taxon>Actinomycetes</taxon>
        <taxon>Kitasatosporales</taxon>
        <taxon>Streptomycetaceae</taxon>
        <taxon>Streptomyces</taxon>
    </lineage>
</organism>
<proteinExistence type="predicted"/>